<protein>
    <submittedName>
        <fullName evidence="10">Alkaline phosphatase</fullName>
    </submittedName>
</protein>
<feature type="binding site" evidence="8">
    <location>
        <position position="48"/>
    </location>
    <ligand>
        <name>Zn(2+)</name>
        <dbReference type="ChEBI" id="CHEBI:29105"/>
        <label>2</label>
    </ligand>
</feature>
<feature type="binding site" evidence="8">
    <location>
        <position position="277"/>
    </location>
    <ligand>
        <name>Zn(2+)</name>
        <dbReference type="ChEBI" id="CHEBI:29105"/>
        <label>2</label>
    </ligand>
</feature>
<keyword evidence="3 8" id="KW-0479">Metal-binding</keyword>
<evidence type="ECO:0000256" key="5">
    <source>
        <dbReference type="ARBA" id="ARBA00022833"/>
    </source>
</evidence>
<dbReference type="SMART" id="SM00098">
    <property type="entry name" value="alkPPc"/>
    <property type="match status" value="1"/>
</dbReference>
<dbReference type="GO" id="GO:0004035">
    <property type="term" value="F:alkaline phosphatase activity"/>
    <property type="evidence" value="ECO:0007669"/>
    <property type="project" value="TreeGrafter"/>
</dbReference>
<dbReference type="AlphaFoldDB" id="A0A2T3N1I7"/>
<dbReference type="PANTHER" id="PTHR11596:SF5">
    <property type="entry name" value="ALKALINE PHOSPHATASE"/>
    <property type="match status" value="1"/>
</dbReference>
<feature type="binding site" evidence="8">
    <location>
        <position position="319"/>
    </location>
    <ligand>
        <name>Zn(2+)</name>
        <dbReference type="ChEBI" id="CHEBI:29105"/>
        <label>2</label>
    </ligand>
</feature>
<feature type="binding site" evidence="8">
    <location>
        <position position="145"/>
    </location>
    <ligand>
        <name>Mg(2+)</name>
        <dbReference type="ChEBI" id="CHEBI:18420"/>
    </ligand>
</feature>
<keyword evidence="4" id="KW-0378">Hydrolase</keyword>
<reference evidence="10 11" key="1">
    <citation type="submission" date="2018-03" db="EMBL/GenBank/DDBJ databases">
        <title>Whole genome sequencing of Histamine producing bacteria.</title>
        <authorList>
            <person name="Butler K."/>
        </authorList>
    </citation>
    <scope>NUCLEOTIDE SEQUENCE [LARGE SCALE GENOMIC DNA]</scope>
    <source>
        <strain evidence="10 11">DSM 16190</strain>
    </source>
</reference>
<dbReference type="OrthoDB" id="9794455at2"/>
<feature type="binding site" evidence="8">
    <location>
        <position position="281"/>
    </location>
    <ligand>
        <name>Zn(2+)</name>
        <dbReference type="ChEBI" id="CHEBI:29105"/>
        <label>2</label>
    </ligand>
</feature>
<feature type="binding site" evidence="8">
    <location>
        <position position="272"/>
    </location>
    <ligand>
        <name>Mg(2+)</name>
        <dbReference type="ChEBI" id="CHEBI:18420"/>
    </ligand>
</feature>
<evidence type="ECO:0000313" key="10">
    <source>
        <dbReference type="EMBL" id="PSW06190.1"/>
    </source>
</evidence>
<keyword evidence="5 8" id="KW-0862">Zinc</keyword>
<evidence type="ECO:0000313" key="11">
    <source>
        <dbReference type="Proteomes" id="UP000240904"/>
    </source>
</evidence>
<dbReference type="InterPro" id="IPR001952">
    <property type="entry name" value="Alkaline_phosphatase"/>
</dbReference>
<dbReference type="PRINTS" id="PR00113">
    <property type="entry name" value="ALKPHPHTASE"/>
</dbReference>
<dbReference type="SUPFAM" id="SSF53649">
    <property type="entry name" value="Alkaline phosphatase-like"/>
    <property type="match status" value="1"/>
</dbReference>
<dbReference type="Pfam" id="PF00245">
    <property type="entry name" value="Alk_phosphatase"/>
    <property type="match status" value="1"/>
</dbReference>
<name>A0A2T3N1I7_9GAMM</name>
<proteinExistence type="inferred from homology"/>
<dbReference type="RefSeq" id="WP_107282570.1">
    <property type="nucleotide sequence ID" value="NZ_PYMC01000003.1"/>
</dbReference>
<keyword evidence="11" id="KW-1185">Reference proteome</keyword>
<feature type="binding site" evidence="8">
    <location>
        <position position="143"/>
    </location>
    <ligand>
        <name>Mg(2+)</name>
        <dbReference type="ChEBI" id="CHEBI:18420"/>
    </ligand>
</feature>
<evidence type="ECO:0000256" key="9">
    <source>
        <dbReference type="RuleBase" id="RU003946"/>
    </source>
</evidence>
<dbReference type="GO" id="GO:0046872">
    <property type="term" value="F:metal ion binding"/>
    <property type="evidence" value="ECO:0007669"/>
    <property type="project" value="UniProtKB-KW"/>
</dbReference>
<evidence type="ECO:0000256" key="7">
    <source>
        <dbReference type="PIRSR" id="PIRSR601952-1"/>
    </source>
</evidence>
<evidence type="ECO:0000256" key="2">
    <source>
        <dbReference type="ARBA" id="ARBA00022553"/>
    </source>
</evidence>
<comment type="caution">
    <text evidence="10">The sequence shown here is derived from an EMBL/GenBank/DDBJ whole genome shotgun (WGS) entry which is preliminary data.</text>
</comment>
<evidence type="ECO:0000256" key="8">
    <source>
        <dbReference type="PIRSR" id="PIRSR601952-2"/>
    </source>
</evidence>
<dbReference type="InterPro" id="IPR017850">
    <property type="entry name" value="Alkaline_phosphatase_core_sf"/>
</dbReference>
<comment type="cofactor">
    <cofactor evidence="8">
        <name>Zn(2+)</name>
        <dbReference type="ChEBI" id="CHEBI:29105"/>
    </cofactor>
    <text evidence="8">Binds 2 Zn(2+) ions.</text>
</comment>
<evidence type="ECO:0000256" key="4">
    <source>
        <dbReference type="ARBA" id="ARBA00022801"/>
    </source>
</evidence>
<evidence type="ECO:0000256" key="3">
    <source>
        <dbReference type="ARBA" id="ARBA00022723"/>
    </source>
</evidence>
<comment type="cofactor">
    <cofactor evidence="8">
        <name>Mg(2+)</name>
        <dbReference type="ChEBI" id="CHEBI:18420"/>
    </cofactor>
    <text evidence="8">Binds 1 Mg(2+) ion.</text>
</comment>
<dbReference type="CDD" id="cd16012">
    <property type="entry name" value="ALP"/>
    <property type="match status" value="1"/>
</dbReference>
<gene>
    <name evidence="10" type="ORF">C9I89_06695</name>
</gene>
<comment type="similarity">
    <text evidence="1 9">Belongs to the alkaline phosphatase family.</text>
</comment>
<keyword evidence="2" id="KW-0597">Phosphoprotein</keyword>
<accession>A0A2T3N1I7</accession>
<feature type="binding site" evidence="8">
    <location>
        <position position="48"/>
    </location>
    <ligand>
        <name>Mg(2+)</name>
        <dbReference type="ChEBI" id="CHEBI:18420"/>
    </ligand>
</feature>
<dbReference type="PANTHER" id="PTHR11596">
    <property type="entry name" value="ALKALINE PHOSPHATASE"/>
    <property type="match status" value="1"/>
</dbReference>
<dbReference type="PROSITE" id="PS00123">
    <property type="entry name" value="ALKALINE_PHOSPHATASE"/>
    <property type="match status" value="1"/>
</dbReference>
<sequence length="395" mass="42161">MEITLLRIVLIISVTTFIFKCGDSEIDSVVIPPAVTLKAKNIIIFIGDGMGDEHRKAARLVKVGGTGKLSMDNMPTSGYLQTHSSDNLITDSAAAATALATGVKTNNGVIGLDANLGFVPTILEDAKKQDKLVGLVTTVHITHATPAAFYSHVENRDMMKNIALQMLNADIDVLLGGGEDEFLPRSENGCYPEAGEREDGRNLIQEAISIGYTYVCDLPSFRAIDTSSSLKLLGLFGDEGMIRPFSPSLAEMTQSAIDILSKKPNGFFLMVEGGQIDWASHNNDAANAISDTIDFDEAVEVAKKFSFIDRDTLIIVTADHETGGMSVSPSSSGLASEDGPFSTADGSVFYVNWSTKGHTEVNVPITSQGPGSERLSGVHDNTFVHSVMHGALSND</sequence>
<feature type="active site" description="Phosphoserine intermediate" evidence="7">
    <location>
        <position position="92"/>
    </location>
</feature>
<feature type="binding site" evidence="8">
    <location>
        <position position="320"/>
    </location>
    <ligand>
        <name>Zn(2+)</name>
        <dbReference type="ChEBI" id="CHEBI:29105"/>
        <label>2</label>
    </ligand>
</feature>
<organism evidence="10 11">
    <name type="scientific">Photobacterium lipolyticum</name>
    <dbReference type="NCBI Taxonomy" id="266810"/>
    <lineage>
        <taxon>Bacteria</taxon>
        <taxon>Pseudomonadati</taxon>
        <taxon>Pseudomonadota</taxon>
        <taxon>Gammaproteobacteria</taxon>
        <taxon>Vibrionales</taxon>
        <taxon>Vibrionaceae</taxon>
        <taxon>Photobacterium</taxon>
    </lineage>
</organism>
<evidence type="ECO:0000256" key="1">
    <source>
        <dbReference type="ARBA" id="ARBA00005984"/>
    </source>
</evidence>
<dbReference type="Proteomes" id="UP000240904">
    <property type="component" value="Unassembled WGS sequence"/>
</dbReference>
<dbReference type="Gene3D" id="3.40.720.10">
    <property type="entry name" value="Alkaline Phosphatase, subunit A"/>
    <property type="match status" value="1"/>
</dbReference>
<dbReference type="InterPro" id="IPR018299">
    <property type="entry name" value="Alkaline_phosphatase_AS"/>
</dbReference>
<dbReference type="EMBL" id="PYMC01000003">
    <property type="protein sequence ID" value="PSW06190.1"/>
    <property type="molecule type" value="Genomic_DNA"/>
</dbReference>
<evidence type="ECO:0000256" key="6">
    <source>
        <dbReference type="ARBA" id="ARBA00022842"/>
    </source>
</evidence>
<keyword evidence="6 8" id="KW-0460">Magnesium</keyword>